<feature type="compositionally biased region" description="Basic and acidic residues" evidence="1">
    <location>
        <begin position="73"/>
        <end position="87"/>
    </location>
</feature>
<evidence type="ECO:0000313" key="3">
    <source>
        <dbReference type="Proteomes" id="UP000199111"/>
    </source>
</evidence>
<accession>A0A1I4DX94</accession>
<feature type="region of interest" description="Disordered" evidence="1">
    <location>
        <begin position="1"/>
        <end position="167"/>
    </location>
</feature>
<keyword evidence="3" id="KW-1185">Reference proteome</keyword>
<organism evidence="2 3">
    <name type="scientific">Streptosporangium canum</name>
    <dbReference type="NCBI Taxonomy" id="324952"/>
    <lineage>
        <taxon>Bacteria</taxon>
        <taxon>Bacillati</taxon>
        <taxon>Actinomycetota</taxon>
        <taxon>Actinomycetes</taxon>
        <taxon>Streptosporangiales</taxon>
        <taxon>Streptosporangiaceae</taxon>
        <taxon>Streptosporangium</taxon>
    </lineage>
</organism>
<gene>
    <name evidence="2" type="ORF">SAMN05216275_1452</name>
</gene>
<dbReference type="EMBL" id="FOQY01000045">
    <property type="protein sequence ID" value="SFK98278.1"/>
    <property type="molecule type" value="Genomic_DNA"/>
</dbReference>
<feature type="region of interest" description="Disordered" evidence="1">
    <location>
        <begin position="184"/>
        <end position="228"/>
    </location>
</feature>
<name>A0A1I4DX94_9ACTN</name>
<protein>
    <submittedName>
        <fullName evidence="2">Uncharacterized protein</fullName>
    </submittedName>
</protein>
<reference evidence="3" key="1">
    <citation type="submission" date="2016-10" db="EMBL/GenBank/DDBJ databases">
        <authorList>
            <person name="Varghese N."/>
            <person name="Submissions S."/>
        </authorList>
    </citation>
    <scope>NUCLEOTIDE SEQUENCE [LARGE SCALE GENOMIC DNA]</scope>
    <source>
        <strain evidence="3">CGMCC 4.2126</strain>
    </source>
</reference>
<sequence length="255" mass="27128">MEFHDLLGVRTGGGARQTRAGPLTGTPRQPPGPSTATPYARTPAPPAPGHRRSLRPDTDAPYARTSVPGAPGTEHRCPQRPGAEEGRPAGSRRHPGAAARQPQPALHDSTENPTNPLAALHNPDGELAKHWQRPTTRLTSSPSTGSAPQPGQGACQPLAAPHNPDGIRVKAGYFTAEMPQGVFRTRSVPAGSRQATGPDISTPRTFRPKPEVEASPRSQPSPGTAPARLRRLFSYSRWTRPAFRLTGNGYPQAAY</sequence>
<dbReference type="AlphaFoldDB" id="A0A1I4DX94"/>
<evidence type="ECO:0000313" key="2">
    <source>
        <dbReference type="EMBL" id="SFK98278.1"/>
    </source>
</evidence>
<feature type="compositionally biased region" description="Low complexity" evidence="1">
    <location>
        <begin position="133"/>
        <end position="146"/>
    </location>
</feature>
<dbReference type="Proteomes" id="UP000199111">
    <property type="component" value="Unassembled WGS sequence"/>
</dbReference>
<proteinExistence type="predicted"/>
<evidence type="ECO:0000256" key="1">
    <source>
        <dbReference type="SAM" id="MobiDB-lite"/>
    </source>
</evidence>